<sequence>MFKRIRDLSGGEYARIQLLKLMLSGSNVLFLDEPTNHLDIPSCEALESALAEYGGTMLIVTHDRYLANRIADRILIMDVDGTRAFEGDWDAYKQFLSESAATKEPEDEAPAAKNDYVLARERRSAIAKAKAAVKRAEERVHTEEKALALLEEQAASPADASDYEAVKELYAQLEAQRQRLDDCFAEWEQAETTYQALLGEEVD</sequence>
<dbReference type="EMBL" id="VSSQ01068672">
    <property type="protein sequence ID" value="MPN20819.1"/>
    <property type="molecule type" value="Genomic_DNA"/>
</dbReference>
<evidence type="ECO:0000313" key="2">
    <source>
        <dbReference type="EMBL" id="MPN20819.1"/>
    </source>
</evidence>
<dbReference type="InterPro" id="IPR051309">
    <property type="entry name" value="ABCF_ATPase"/>
</dbReference>
<comment type="caution">
    <text evidence="2">The sequence shown here is derived from an EMBL/GenBank/DDBJ whole genome shotgun (WGS) entry which is preliminary data.</text>
</comment>
<dbReference type="PANTHER" id="PTHR42855:SF2">
    <property type="entry name" value="DRUG RESISTANCE ABC TRANSPORTER,ATP-BINDING PROTEIN"/>
    <property type="match status" value="1"/>
</dbReference>
<feature type="coiled-coil region" evidence="1">
    <location>
        <begin position="119"/>
        <end position="190"/>
    </location>
</feature>
<dbReference type="InterPro" id="IPR027417">
    <property type="entry name" value="P-loop_NTPase"/>
</dbReference>
<keyword evidence="1" id="KW-0175">Coiled coil</keyword>
<organism evidence="2">
    <name type="scientific">bioreactor metagenome</name>
    <dbReference type="NCBI Taxonomy" id="1076179"/>
    <lineage>
        <taxon>unclassified sequences</taxon>
        <taxon>metagenomes</taxon>
        <taxon>ecological metagenomes</taxon>
    </lineage>
</organism>
<protein>
    <submittedName>
        <fullName evidence="2">Putative ABC transporter ATP-binding protein</fullName>
    </submittedName>
</protein>
<dbReference type="GO" id="GO:0005524">
    <property type="term" value="F:ATP binding"/>
    <property type="evidence" value="ECO:0007669"/>
    <property type="project" value="UniProtKB-KW"/>
</dbReference>
<dbReference type="AlphaFoldDB" id="A0A645G4V3"/>
<proteinExistence type="predicted"/>
<dbReference type="SUPFAM" id="SSF52540">
    <property type="entry name" value="P-loop containing nucleoside triphosphate hydrolases"/>
    <property type="match status" value="1"/>
</dbReference>
<gene>
    <name evidence="2" type="ORF">SDC9_168198</name>
</gene>
<reference evidence="2" key="1">
    <citation type="submission" date="2019-08" db="EMBL/GenBank/DDBJ databases">
        <authorList>
            <person name="Kucharzyk K."/>
            <person name="Murdoch R.W."/>
            <person name="Higgins S."/>
            <person name="Loffler F."/>
        </authorList>
    </citation>
    <scope>NUCLEOTIDE SEQUENCE</scope>
</reference>
<name>A0A645G4V3_9ZZZZ</name>
<keyword evidence="2" id="KW-0067">ATP-binding</keyword>
<keyword evidence="2" id="KW-0547">Nucleotide-binding</keyword>
<dbReference type="PANTHER" id="PTHR42855">
    <property type="entry name" value="ABC TRANSPORTER ATP-BINDING SUBUNIT"/>
    <property type="match status" value="1"/>
</dbReference>
<dbReference type="Gene3D" id="3.40.50.300">
    <property type="entry name" value="P-loop containing nucleotide triphosphate hydrolases"/>
    <property type="match status" value="1"/>
</dbReference>
<accession>A0A645G4V3</accession>
<evidence type="ECO:0000256" key="1">
    <source>
        <dbReference type="SAM" id="Coils"/>
    </source>
</evidence>